<proteinExistence type="predicted"/>
<gene>
    <name evidence="2" type="ORF">MNOR_LOCUS38254</name>
</gene>
<reference evidence="2 3" key="1">
    <citation type="submission" date="2024-05" db="EMBL/GenBank/DDBJ databases">
        <authorList>
            <person name="Wallberg A."/>
        </authorList>
    </citation>
    <scope>NUCLEOTIDE SEQUENCE [LARGE SCALE GENOMIC DNA]</scope>
</reference>
<sequence length="113" mass="12580">ADLEKMGAPYMIAQLAKGTFIIVITMSLVGVAVHEFAPQYLVYFNSQAIRELTMSMHRMVKDVYKGNTVPMPESVPASKPHKKKKERIMTVEELSKYDGSEGSKGLYLAILGK</sequence>
<evidence type="ECO:0000256" key="1">
    <source>
        <dbReference type="SAM" id="Phobius"/>
    </source>
</evidence>
<dbReference type="AlphaFoldDB" id="A0AAV2SP82"/>
<comment type="caution">
    <text evidence="2">The sequence shown here is derived from an EMBL/GenBank/DDBJ whole genome shotgun (WGS) entry which is preliminary data.</text>
</comment>
<dbReference type="Proteomes" id="UP001497623">
    <property type="component" value="Unassembled WGS sequence"/>
</dbReference>
<evidence type="ECO:0000313" key="3">
    <source>
        <dbReference type="Proteomes" id="UP001497623"/>
    </source>
</evidence>
<evidence type="ECO:0000313" key="2">
    <source>
        <dbReference type="EMBL" id="CAL4209736.1"/>
    </source>
</evidence>
<feature type="transmembrane region" description="Helical" evidence="1">
    <location>
        <begin position="20"/>
        <end position="44"/>
    </location>
</feature>
<dbReference type="EMBL" id="CAXKWB010085045">
    <property type="protein sequence ID" value="CAL4209736.1"/>
    <property type="molecule type" value="Genomic_DNA"/>
</dbReference>
<accession>A0AAV2SP82</accession>
<keyword evidence="1" id="KW-0812">Transmembrane</keyword>
<organism evidence="2 3">
    <name type="scientific">Meganyctiphanes norvegica</name>
    <name type="common">Northern krill</name>
    <name type="synonym">Thysanopoda norvegica</name>
    <dbReference type="NCBI Taxonomy" id="48144"/>
    <lineage>
        <taxon>Eukaryota</taxon>
        <taxon>Metazoa</taxon>
        <taxon>Ecdysozoa</taxon>
        <taxon>Arthropoda</taxon>
        <taxon>Crustacea</taxon>
        <taxon>Multicrustacea</taxon>
        <taxon>Malacostraca</taxon>
        <taxon>Eumalacostraca</taxon>
        <taxon>Eucarida</taxon>
        <taxon>Euphausiacea</taxon>
        <taxon>Euphausiidae</taxon>
        <taxon>Meganyctiphanes</taxon>
    </lineage>
</organism>
<protein>
    <submittedName>
        <fullName evidence="2">Uncharacterized protein</fullName>
    </submittedName>
</protein>
<feature type="non-terminal residue" evidence="2">
    <location>
        <position position="1"/>
    </location>
</feature>
<name>A0AAV2SP82_MEGNR</name>
<keyword evidence="3" id="KW-1185">Reference proteome</keyword>
<feature type="non-terminal residue" evidence="2">
    <location>
        <position position="113"/>
    </location>
</feature>
<keyword evidence="1" id="KW-0472">Membrane</keyword>
<keyword evidence="1" id="KW-1133">Transmembrane helix</keyword>